<evidence type="ECO:0000313" key="2">
    <source>
        <dbReference type="EMBL" id="KAK1760204.1"/>
    </source>
</evidence>
<name>A0AAJ0BNC4_9PEZI</name>
<proteinExistence type="predicted"/>
<gene>
    <name evidence="2" type="ORF">QBC47DRAFT_355410</name>
</gene>
<keyword evidence="3" id="KW-1185">Reference proteome</keyword>
<sequence length="277" mass="29428">MSLSASESFDESRLQSACQAKQPNLPKNAKTFSPSPSIKRTAADDNQVDFHRIGGVWCEICLRLSAADGGSFLHPKTARRWEPPPTGQARRLQARNSSNSAAVVGQFPNGTDTETTLLALSSQGCTGHEAVSRGPAQPPCGCLKNRSGSPCSPPALAVFLADTRWPPDGVNAVPSDAKPHLLFLGADVALSMMGNYQQTVGGVAAILRIDKRVIRDKAIARQPRGIHGPWDGQPQIGDMSTPLNLSAMPNHRPSGSDSSSPHAECGRSRPVDTHCEP</sequence>
<dbReference type="AlphaFoldDB" id="A0AAJ0BNC4"/>
<evidence type="ECO:0000313" key="3">
    <source>
        <dbReference type="Proteomes" id="UP001239445"/>
    </source>
</evidence>
<reference evidence="2" key="1">
    <citation type="submission" date="2023-06" db="EMBL/GenBank/DDBJ databases">
        <title>Genome-scale phylogeny and comparative genomics of the fungal order Sordariales.</title>
        <authorList>
            <consortium name="Lawrence Berkeley National Laboratory"/>
            <person name="Hensen N."/>
            <person name="Bonometti L."/>
            <person name="Westerberg I."/>
            <person name="Brannstrom I.O."/>
            <person name="Guillou S."/>
            <person name="Cros-Aarteil S."/>
            <person name="Calhoun S."/>
            <person name="Haridas S."/>
            <person name="Kuo A."/>
            <person name="Mondo S."/>
            <person name="Pangilinan J."/>
            <person name="Riley R."/>
            <person name="Labutti K."/>
            <person name="Andreopoulos B."/>
            <person name="Lipzen A."/>
            <person name="Chen C."/>
            <person name="Yanf M."/>
            <person name="Daum C."/>
            <person name="Ng V."/>
            <person name="Clum A."/>
            <person name="Steindorff A."/>
            <person name="Ohm R."/>
            <person name="Martin F."/>
            <person name="Silar P."/>
            <person name="Natvig D."/>
            <person name="Lalanne C."/>
            <person name="Gautier V."/>
            <person name="Ament-Velasquez S.L."/>
            <person name="Kruys A."/>
            <person name="Hutchinson M.I."/>
            <person name="Powell A.J."/>
            <person name="Barry K."/>
            <person name="Miller A.N."/>
            <person name="Grigoriev I.V."/>
            <person name="Debuchy R."/>
            <person name="Gladieux P."/>
            <person name="Thoren M.H."/>
            <person name="Johannesson H."/>
        </authorList>
    </citation>
    <scope>NUCLEOTIDE SEQUENCE</scope>
    <source>
        <strain evidence="2">PSN4</strain>
    </source>
</reference>
<dbReference type="EMBL" id="MU839827">
    <property type="protein sequence ID" value="KAK1760204.1"/>
    <property type="molecule type" value="Genomic_DNA"/>
</dbReference>
<comment type="caution">
    <text evidence="2">The sequence shown here is derived from an EMBL/GenBank/DDBJ whole genome shotgun (WGS) entry which is preliminary data.</text>
</comment>
<dbReference type="Proteomes" id="UP001239445">
    <property type="component" value="Unassembled WGS sequence"/>
</dbReference>
<feature type="region of interest" description="Disordered" evidence="1">
    <location>
        <begin position="75"/>
        <end position="100"/>
    </location>
</feature>
<evidence type="ECO:0000256" key="1">
    <source>
        <dbReference type="SAM" id="MobiDB-lite"/>
    </source>
</evidence>
<feature type="region of interest" description="Disordered" evidence="1">
    <location>
        <begin position="223"/>
        <end position="277"/>
    </location>
</feature>
<feature type="compositionally biased region" description="Basic and acidic residues" evidence="1">
    <location>
        <begin position="264"/>
        <end position="277"/>
    </location>
</feature>
<protein>
    <submittedName>
        <fullName evidence="2">Uncharacterized protein</fullName>
    </submittedName>
</protein>
<accession>A0AAJ0BNC4</accession>
<organism evidence="2 3">
    <name type="scientific">Echria macrotheca</name>
    <dbReference type="NCBI Taxonomy" id="438768"/>
    <lineage>
        <taxon>Eukaryota</taxon>
        <taxon>Fungi</taxon>
        <taxon>Dikarya</taxon>
        <taxon>Ascomycota</taxon>
        <taxon>Pezizomycotina</taxon>
        <taxon>Sordariomycetes</taxon>
        <taxon>Sordariomycetidae</taxon>
        <taxon>Sordariales</taxon>
        <taxon>Schizotheciaceae</taxon>
        <taxon>Echria</taxon>
    </lineage>
</organism>
<feature type="region of interest" description="Disordered" evidence="1">
    <location>
        <begin position="1"/>
        <end position="40"/>
    </location>
</feature>